<dbReference type="EMBL" id="ASQP01000192">
    <property type="protein sequence ID" value="OMI38962.1"/>
    <property type="molecule type" value="Genomic_DNA"/>
</dbReference>
<keyword evidence="4" id="KW-0449">Lipoprotein</keyword>
<dbReference type="Gene3D" id="1.20.1260.10">
    <property type="match status" value="1"/>
</dbReference>
<feature type="region of interest" description="Disordered" evidence="1">
    <location>
        <begin position="30"/>
        <end position="59"/>
    </location>
</feature>
<feature type="chain" id="PRO_5039361433" evidence="2">
    <location>
        <begin position="26"/>
        <end position="232"/>
    </location>
</feature>
<feature type="region of interest" description="Disordered" evidence="1">
    <location>
        <begin position="201"/>
        <end position="232"/>
    </location>
</feature>
<keyword evidence="2" id="KW-0732">Signal</keyword>
<dbReference type="Pfam" id="PF03713">
    <property type="entry name" value="DUF305"/>
    <property type="match status" value="1"/>
</dbReference>
<feature type="compositionally biased region" description="Basic and acidic residues" evidence="1">
    <location>
        <begin position="205"/>
        <end position="218"/>
    </location>
</feature>
<dbReference type="RefSeq" id="WP_079150976.1">
    <property type="nucleotide sequence ID" value="NZ_ASQP01000192.1"/>
</dbReference>
<proteinExistence type="predicted"/>
<dbReference type="GeneID" id="96743881"/>
<dbReference type="Proteomes" id="UP000186168">
    <property type="component" value="Unassembled WGS sequence"/>
</dbReference>
<protein>
    <submittedName>
        <fullName evidence="4">Lipoprotein</fullName>
    </submittedName>
</protein>
<name>A0A1R1SL19_9ACTN</name>
<evidence type="ECO:0000313" key="5">
    <source>
        <dbReference type="Proteomes" id="UP000186168"/>
    </source>
</evidence>
<reference evidence="4 5" key="1">
    <citation type="submission" date="2013-05" db="EMBL/GenBank/DDBJ databases">
        <title>Genome sequence of Streptomyces sparsogenes DSM 40356.</title>
        <authorList>
            <person name="Coyne S."/>
            <person name="Seebeck F.P."/>
        </authorList>
    </citation>
    <scope>NUCLEOTIDE SEQUENCE [LARGE SCALE GENOMIC DNA]</scope>
    <source>
        <strain evidence="4 5">DSM 40356</strain>
    </source>
</reference>
<dbReference type="InterPro" id="IPR005183">
    <property type="entry name" value="DUF305_CopM-like"/>
</dbReference>
<evidence type="ECO:0000313" key="4">
    <source>
        <dbReference type="EMBL" id="OMI38962.1"/>
    </source>
</evidence>
<feature type="compositionally biased region" description="Low complexity" evidence="1">
    <location>
        <begin position="30"/>
        <end position="50"/>
    </location>
</feature>
<dbReference type="PROSITE" id="PS51257">
    <property type="entry name" value="PROKAR_LIPOPROTEIN"/>
    <property type="match status" value="1"/>
</dbReference>
<dbReference type="AlphaFoldDB" id="A0A1R1SL19"/>
<dbReference type="STRING" id="67365.GCA_001704635_06331"/>
<evidence type="ECO:0000256" key="2">
    <source>
        <dbReference type="SAM" id="SignalP"/>
    </source>
</evidence>
<dbReference type="PANTHER" id="PTHR36933">
    <property type="entry name" value="SLL0788 PROTEIN"/>
    <property type="match status" value="1"/>
</dbReference>
<sequence>MRSLNRRTALLAAAATAALSLTLTACGGDDGDSAGSGRTSDKATTSATASPGKHNDADVDFAQGMIPHHRQAVEMADLAATRASSAQVKKLAAGIKKAQDPEIRTMSGWLRAWGEDVPEPMPGMDHSEHDTMPGMMGSKEMDRLEKASGADFDTAFLKMMVEHHKGAVEMARTEKKSGAYGPAKTMADAIIKTQNEEITQMNKLLGKEAGDETGHETGHGTGHGSGKGSDQG</sequence>
<feature type="domain" description="DUF305" evidence="3">
    <location>
        <begin position="58"/>
        <end position="205"/>
    </location>
</feature>
<feature type="signal peptide" evidence="2">
    <location>
        <begin position="1"/>
        <end position="25"/>
    </location>
</feature>
<accession>A0A1R1SL19</accession>
<evidence type="ECO:0000256" key="1">
    <source>
        <dbReference type="SAM" id="MobiDB-lite"/>
    </source>
</evidence>
<comment type="caution">
    <text evidence="4">The sequence shown here is derived from an EMBL/GenBank/DDBJ whole genome shotgun (WGS) entry which is preliminary data.</text>
</comment>
<organism evidence="4 5">
    <name type="scientific">Streptomyces sparsogenes DSM 40356</name>
    <dbReference type="NCBI Taxonomy" id="1331668"/>
    <lineage>
        <taxon>Bacteria</taxon>
        <taxon>Bacillati</taxon>
        <taxon>Actinomycetota</taxon>
        <taxon>Actinomycetes</taxon>
        <taxon>Kitasatosporales</taxon>
        <taxon>Streptomycetaceae</taxon>
        <taxon>Streptomyces</taxon>
    </lineage>
</organism>
<gene>
    <name evidence="4" type="ORF">SPAR_13420</name>
</gene>
<dbReference type="PANTHER" id="PTHR36933:SF1">
    <property type="entry name" value="SLL0788 PROTEIN"/>
    <property type="match status" value="1"/>
</dbReference>
<keyword evidence="5" id="KW-1185">Reference proteome</keyword>
<dbReference type="InterPro" id="IPR012347">
    <property type="entry name" value="Ferritin-like"/>
</dbReference>
<feature type="compositionally biased region" description="Gly residues" evidence="1">
    <location>
        <begin position="219"/>
        <end position="232"/>
    </location>
</feature>
<evidence type="ECO:0000259" key="3">
    <source>
        <dbReference type="Pfam" id="PF03713"/>
    </source>
</evidence>